<dbReference type="AlphaFoldDB" id="A0AA90SJJ3"/>
<protein>
    <submittedName>
        <fullName evidence="2">Phosphatase PAP2 family protein</fullName>
    </submittedName>
</protein>
<gene>
    <name evidence="2" type="ORF">Q7X28_00455</name>
</gene>
<accession>A0AA90SJJ3</accession>
<keyword evidence="3" id="KW-1185">Reference proteome</keyword>
<sequence>MTDDAVAQPDSSVRFAKVITEIGAPWVSNILGSIAVGVLARSVAWGVVLVLLTAILPMALIFAAMKVRGGGDHHVSDRSQRPLILLLILLIQIVGVVVEVAVGAPTVVIAFTVVGVVTLVVTGVITAALKWKVSLHVAVATSIVAFLALADGSWLWLLLFAWVALIGWSRVKLGAHTPMQVLVGFVCGLVSAAAALPIL</sequence>
<proteinExistence type="predicted"/>
<feature type="transmembrane region" description="Helical" evidence="1">
    <location>
        <begin position="143"/>
        <end position="167"/>
    </location>
</feature>
<dbReference type="Gene3D" id="1.20.144.10">
    <property type="entry name" value="Phosphatidic acid phosphatase type 2/haloperoxidase"/>
    <property type="match status" value="1"/>
</dbReference>
<feature type="transmembrane region" description="Helical" evidence="1">
    <location>
        <begin position="108"/>
        <end position="131"/>
    </location>
</feature>
<comment type="caution">
    <text evidence="2">The sequence shown here is derived from an EMBL/GenBank/DDBJ whole genome shotgun (WGS) entry which is preliminary data.</text>
</comment>
<dbReference type="Proteomes" id="UP001178281">
    <property type="component" value="Unassembled WGS sequence"/>
</dbReference>
<evidence type="ECO:0000313" key="2">
    <source>
        <dbReference type="EMBL" id="MDP0396383.1"/>
    </source>
</evidence>
<keyword evidence="1" id="KW-0472">Membrane</keyword>
<evidence type="ECO:0000256" key="1">
    <source>
        <dbReference type="SAM" id="Phobius"/>
    </source>
</evidence>
<dbReference type="CDD" id="cd01610">
    <property type="entry name" value="PAP2_like"/>
    <property type="match status" value="1"/>
</dbReference>
<feature type="transmembrane region" description="Helical" evidence="1">
    <location>
        <begin position="83"/>
        <end position="102"/>
    </location>
</feature>
<dbReference type="SUPFAM" id="SSF48317">
    <property type="entry name" value="Acid phosphatase/Vanadium-dependent haloperoxidase"/>
    <property type="match status" value="1"/>
</dbReference>
<name>A0AA90SJJ3_9ACTN</name>
<feature type="transmembrane region" description="Helical" evidence="1">
    <location>
        <begin position="179"/>
        <end position="198"/>
    </location>
</feature>
<dbReference type="EMBL" id="JAUTIX010000001">
    <property type="protein sequence ID" value="MDP0396383.1"/>
    <property type="molecule type" value="Genomic_DNA"/>
</dbReference>
<feature type="transmembrane region" description="Helical" evidence="1">
    <location>
        <begin position="43"/>
        <end position="63"/>
    </location>
</feature>
<dbReference type="RefSeq" id="WP_305109955.1">
    <property type="nucleotide sequence ID" value="NZ_JAUTIX010000001.1"/>
</dbReference>
<keyword evidence="1" id="KW-0812">Transmembrane</keyword>
<organism evidence="2 3">
    <name type="scientific">Tsukamurella strandjordii</name>
    <dbReference type="NCBI Taxonomy" id="147577"/>
    <lineage>
        <taxon>Bacteria</taxon>
        <taxon>Bacillati</taxon>
        <taxon>Actinomycetota</taxon>
        <taxon>Actinomycetes</taxon>
        <taxon>Mycobacteriales</taxon>
        <taxon>Tsukamurellaceae</taxon>
        <taxon>Tsukamurella</taxon>
    </lineage>
</organism>
<keyword evidence="1" id="KW-1133">Transmembrane helix</keyword>
<reference evidence="2" key="1">
    <citation type="submission" date="2023-08" db="EMBL/GenBank/DDBJ databases">
        <title>The draft genome of Tsukamurella strandjordii strain 050030.</title>
        <authorList>
            <person name="Zhao F."/>
            <person name="Feng Y."/>
            <person name="Zong Z."/>
        </authorList>
    </citation>
    <scope>NUCLEOTIDE SEQUENCE</scope>
    <source>
        <strain evidence="2">050030</strain>
    </source>
</reference>
<evidence type="ECO:0000313" key="3">
    <source>
        <dbReference type="Proteomes" id="UP001178281"/>
    </source>
</evidence>
<dbReference type="InterPro" id="IPR036938">
    <property type="entry name" value="PAP2/HPO_sf"/>
</dbReference>